<gene>
    <name evidence="2" type="ORF">AAFF_G00240440</name>
</gene>
<feature type="region of interest" description="Disordered" evidence="1">
    <location>
        <begin position="1"/>
        <end position="32"/>
    </location>
</feature>
<accession>A0AAD7SVK3</accession>
<evidence type="ECO:0000313" key="3">
    <source>
        <dbReference type="Proteomes" id="UP001221898"/>
    </source>
</evidence>
<name>A0AAD7SVK3_9TELE</name>
<feature type="region of interest" description="Disordered" evidence="1">
    <location>
        <begin position="111"/>
        <end position="134"/>
    </location>
</feature>
<sequence>MFRIRTHHHPCPMGLEKDERSGPASVSMAAAAEEAGSKSAPLMDGDIQIGCRLRDVCERTLSVLQQCTVKRSPLFPSRGNNGVRRLKMSSTVSGSRSGAVWFPGNAHAAAGADTRGTANEPCHRNSSSLHPVSLRGAPDNVTAACTPEHKQCSLGPALFPTPLARASAPKMNVPVRADFLFDPNPTCTGSPFPAASAGQPLRTPRCQHHLRSRLPPAAR</sequence>
<evidence type="ECO:0000256" key="1">
    <source>
        <dbReference type="SAM" id="MobiDB-lite"/>
    </source>
</evidence>
<dbReference type="AlphaFoldDB" id="A0AAD7SVK3"/>
<keyword evidence="3" id="KW-1185">Reference proteome</keyword>
<dbReference type="EMBL" id="JAINUG010000032">
    <property type="protein sequence ID" value="KAJ8409023.1"/>
    <property type="molecule type" value="Genomic_DNA"/>
</dbReference>
<dbReference type="Proteomes" id="UP001221898">
    <property type="component" value="Unassembled WGS sequence"/>
</dbReference>
<organism evidence="2 3">
    <name type="scientific">Aldrovandia affinis</name>
    <dbReference type="NCBI Taxonomy" id="143900"/>
    <lineage>
        <taxon>Eukaryota</taxon>
        <taxon>Metazoa</taxon>
        <taxon>Chordata</taxon>
        <taxon>Craniata</taxon>
        <taxon>Vertebrata</taxon>
        <taxon>Euteleostomi</taxon>
        <taxon>Actinopterygii</taxon>
        <taxon>Neopterygii</taxon>
        <taxon>Teleostei</taxon>
        <taxon>Notacanthiformes</taxon>
        <taxon>Halosauridae</taxon>
        <taxon>Aldrovandia</taxon>
    </lineage>
</organism>
<feature type="compositionally biased region" description="Low complexity" evidence="1">
    <location>
        <begin position="22"/>
        <end position="32"/>
    </location>
</feature>
<protein>
    <submittedName>
        <fullName evidence="2">Uncharacterized protein</fullName>
    </submittedName>
</protein>
<proteinExistence type="predicted"/>
<reference evidence="2" key="1">
    <citation type="journal article" date="2023" name="Science">
        <title>Genome structures resolve the early diversification of teleost fishes.</title>
        <authorList>
            <person name="Parey E."/>
            <person name="Louis A."/>
            <person name="Montfort J."/>
            <person name="Bouchez O."/>
            <person name="Roques C."/>
            <person name="Iampietro C."/>
            <person name="Lluch J."/>
            <person name="Castinel A."/>
            <person name="Donnadieu C."/>
            <person name="Desvignes T."/>
            <person name="Floi Bucao C."/>
            <person name="Jouanno E."/>
            <person name="Wen M."/>
            <person name="Mejri S."/>
            <person name="Dirks R."/>
            <person name="Jansen H."/>
            <person name="Henkel C."/>
            <person name="Chen W.J."/>
            <person name="Zahm M."/>
            <person name="Cabau C."/>
            <person name="Klopp C."/>
            <person name="Thompson A.W."/>
            <person name="Robinson-Rechavi M."/>
            <person name="Braasch I."/>
            <person name="Lecointre G."/>
            <person name="Bobe J."/>
            <person name="Postlethwait J.H."/>
            <person name="Berthelot C."/>
            <person name="Roest Crollius H."/>
            <person name="Guiguen Y."/>
        </authorList>
    </citation>
    <scope>NUCLEOTIDE SEQUENCE</scope>
    <source>
        <strain evidence="2">NC1722</strain>
    </source>
</reference>
<evidence type="ECO:0000313" key="2">
    <source>
        <dbReference type="EMBL" id="KAJ8409023.1"/>
    </source>
</evidence>
<feature type="compositionally biased region" description="Basic residues" evidence="1">
    <location>
        <begin position="1"/>
        <end position="10"/>
    </location>
</feature>
<feature type="region of interest" description="Disordered" evidence="1">
    <location>
        <begin position="191"/>
        <end position="219"/>
    </location>
</feature>
<comment type="caution">
    <text evidence="2">The sequence shown here is derived from an EMBL/GenBank/DDBJ whole genome shotgun (WGS) entry which is preliminary data.</text>
</comment>